<proteinExistence type="predicted"/>
<dbReference type="EMBL" id="CP087994">
    <property type="protein sequence ID" value="UYO64570.1"/>
    <property type="molecule type" value="Genomic_DNA"/>
</dbReference>
<reference evidence="2" key="2">
    <citation type="submission" date="2021-11" db="EMBL/GenBank/DDBJ databases">
        <title>Isoprene-degrading acetogen.</title>
        <authorList>
            <person name="Yang Y."/>
            <person name="Jin H."/>
            <person name="Yan J."/>
        </authorList>
    </citation>
    <scope>NUCLEOTIDE SEQUENCE</scope>
    <source>
        <strain evidence="2">Berkeley</strain>
    </source>
</reference>
<dbReference type="EMBL" id="LKEU01000031">
    <property type="protein sequence ID" value="OFV70299.1"/>
    <property type="molecule type" value="Genomic_DNA"/>
</dbReference>
<evidence type="ECO:0000313" key="2">
    <source>
        <dbReference type="EMBL" id="UYO64570.1"/>
    </source>
</evidence>
<organism evidence="1 3">
    <name type="scientific">Acetobacterium wieringae</name>
    <dbReference type="NCBI Taxonomy" id="52694"/>
    <lineage>
        <taxon>Bacteria</taxon>
        <taxon>Bacillati</taxon>
        <taxon>Bacillota</taxon>
        <taxon>Clostridia</taxon>
        <taxon>Eubacteriales</taxon>
        <taxon>Eubacteriaceae</taxon>
        <taxon>Acetobacterium</taxon>
    </lineage>
</organism>
<dbReference type="Proteomes" id="UP001163550">
    <property type="component" value="Chromosome"/>
</dbReference>
<keyword evidence="4" id="KW-1185">Reference proteome</keyword>
<evidence type="ECO:0000313" key="1">
    <source>
        <dbReference type="EMBL" id="OFV70299.1"/>
    </source>
</evidence>
<evidence type="ECO:0000313" key="3">
    <source>
        <dbReference type="Proteomes" id="UP000176244"/>
    </source>
</evidence>
<evidence type="ECO:0000313" key="4">
    <source>
        <dbReference type="Proteomes" id="UP001163550"/>
    </source>
</evidence>
<dbReference type="RefSeq" id="WP_207648651.1">
    <property type="nucleotide sequence ID" value="NZ_CABIIK010000015.1"/>
</dbReference>
<name>A0A1F2PG30_9FIRM</name>
<dbReference type="AlphaFoldDB" id="A0A1F2PG30"/>
<sequence>MVNYNLEPNEAILIQSTSVLCEGGGLMTAYTDELILTNINIIHISKGMFGNTKGVKKYPLSQVKIVNGQAQAILGKSSNGMPDLQIYFVNGQLAFQFQSSGKKEIIDFANGISKVLTGNKSEQSSVANPFAIPGAEMVAETFKDTINVLKGSLGIKPKDKAADKSVKVTKKCIGCMAPLTGTKGQSIRCQYCDTDQILG</sequence>
<accession>A0A1F2PG30</accession>
<reference evidence="1 3" key="1">
    <citation type="submission" date="2015-09" db="EMBL/GenBank/DDBJ databases">
        <title>Genome sequence of Acetobacterium wieringae DSM 1911.</title>
        <authorList>
            <person name="Poehlein A."/>
            <person name="Bengelsdorf F.R."/>
            <person name="Schiel-Bengelsdorf B."/>
            <person name="Duerre P."/>
            <person name="Daniel R."/>
        </authorList>
    </citation>
    <scope>NUCLEOTIDE SEQUENCE [LARGE SCALE GENOMIC DNA]</scope>
    <source>
        <strain evidence="1 3">DSM 1911</strain>
    </source>
</reference>
<protein>
    <submittedName>
        <fullName evidence="1">Uncharacterized protein</fullName>
    </submittedName>
</protein>
<dbReference type="Proteomes" id="UP000176244">
    <property type="component" value="Unassembled WGS sequence"/>
</dbReference>
<gene>
    <name evidence="1" type="ORF">ACWI_20800</name>
    <name evidence="2" type="ORF">LNN31_09140</name>
</gene>
<dbReference type="STRING" id="52694.ACWI_20800"/>